<organism evidence="2 3">
    <name type="scientific">Gregarina niphandrodes</name>
    <name type="common">Septate eugregarine</name>
    <dbReference type="NCBI Taxonomy" id="110365"/>
    <lineage>
        <taxon>Eukaryota</taxon>
        <taxon>Sar</taxon>
        <taxon>Alveolata</taxon>
        <taxon>Apicomplexa</taxon>
        <taxon>Conoidasida</taxon>
        <taxon>Gregarinasina</taxon>
        <taxon>Eugregarinorida</taxon>
        <taxon>Gregarinidae</taxon>
        <taxon>Gregarina</taxon>
    </lineage>
</organism>
<dbReference type="RefSeq" id="XP_011131452.1">
    <property type="nucleotide sequence ID" value="XM_011133150.1"/>
</dbReference>
<evidence type="ECO:0000313" key="3">
    <source>
        <dbReference type="Proteomes" id="UP000019763"/>
    </source>
</evidence>
<evidence type="ECO:0000256" key="1">
    <source>
        <dbReference type="SAM" id="MobiDB-lite"/>
    </source>
</evidence>
<feature type="region of interest" description="Disordered" evidence="1">
    <location>
        <begin position="541"/>
        <end position="576"/>
    </location>
</feature>
<dbReference type="EMBL" id="AFNH02000815">
    <property type="protein sequence ID" value="EZG55724.1"/>
    <property type="molecule type" value="Genomic_DNA"/>
</dbReference>
<comment type="caution">
    <text evidence="2">The sequence shown here is derived from an EMBL/GenBank/DDBJ whole genome shotgun (WGS) entry which is preliminary data.</text>
</comment>
<sequence length="850" mass="91971">MKTVASPARASVHCVLVLAATKRGLTAEQDGAAAQKSAAAISRTVCELSPLSATVSSAAVARREAPVLVRLPPAVVRCLAAAQAPAAPPPPPPAEEEERSLVCAAGESVAEAQTTVRARLERSRWQPLFDQPLRTDGWVRALVTLSASDFERRCSKRCLELAAQWLLYFDSPLDALTPAALAPVKAALQNVFWVSNNPARKMATWMFGCYLEHVRRLESEPTTTARLRAVPGAAVGAAAGAGAAVLWGAERRSLRRTLWQYAAKHLPALPSPDSESLRPTPTPFAARTGRLAGGRWTGGSQTLSASDFARRVNGPNAVRGFFTNIGAAALKDERETSRCLRALFTDTQLAAMHTLRSPAADDLGPAGDPGLVALRRCRKDYLELAAIICMFVHSPFGALREDLRARLAAELARVSGGGGKVKGSGKGGKGSGKGGKVKSRARGEWDARAPVLDVWATAVLLCRAAPDTAVLKRFCREHLGYVTSSKSAWRFECFNIGRMYLARYNRLRFTHGPAELDGRLVNAHTEYVTLKDFALINTGRNNRRAAPTNDPAKPLPATCAATDLPDPATDVENPAAGLVDPVTGLVGCTRESSRRATRSGATQSGASQSGASQSGAGEEAQGPPLKKLRVDGGRSVEQSEPSRVALVRVLQRCCRAQELELPDDCWTKGLPPVVALATLDLLRACGSDGPFVISEKQVPEVMKYLEGVVRDEPDWENELGQMYSLAIRPATSSWKHWLVTAHLLDHLQIQPRLVAELMLGWWPWPKIEKALAAVSPAARDRLAIPAHRPRDTLTQLLADARRNGYARLRHDWRMCKRTQRLARTLAHFSIADPNPNNVDPLDLSHRSQIL</sequence>
<name>A0A023B3Q2_GRENI</name>
<feature type="region of interest" description="Disordered" evidence="1">
    <location>
        <begin position="591"/>
        <end position="637"/>
    </location>
</feature>
<dbReference type="Proteomes" id="UP000019763">
    <property type="component" value="Unassembled WGS sequence"/>
</dbReference>
<dbReference type="AlphaFoldDB" id="A0A023B3Q2"/>
<dbReference type="GeneID" id="22913872"/>
<gene>
    <name evidence="2" type="ORF">GNI_109230</name>
</gene>
<feature type="region of interest" description="Disordered" evidence="1">
    <location>
        <begin position="415"/>
        <end position="441"/>
    </location>
</feature>
<keyword evidence="3" id="KW-1185">Reference proteome</keyword>
<accession>A0A023B3Q2</accession>
<dbReference type="VEuPathDB" id="CryptoDB:GNI_109230"/>
<feature type="compositionally biased region" description="Gly residues" evidence="1">
    <location>
        <begin position="415"/>
        <end position="434"/>
    </location>
</feature>
<feature type="compositionally biased region" description="Low complexity" evidence="1">
    <location>
        <begin position="599"/>
        <end position="622"/>
    </location>
</feature>
<evidence type="ECO:0000313" key="2">
    <source>
        <dbReference type="EMBL" id="EZG55724.1"/>
    </source>
</evidence>
<proteinExistence type="predicted"/>
<reference evidence="2" key="1">
    <citation type="submission" date="2013-12" db="EMBL/GenBank/DDBJ databases">
        <authorList>
            <person name="Omoto C.K."/>
            <person name="Sibley D."/>
            <person name="Venepally P."/>
            <person name="Hadjithomas M."/>
            <person name="Karamycheva S."/>
            <person name="Brunk B."/>
            <person name="Roos D."/>
            <person name="Caler E."/>
            <person name="Lorenzi H."/>
        </authorList>
    </citation>
    <scope>NUCLEOTIDE SEQUENCE</scope>
</reference>
<protein>
    <submittedName>
        <fullName evidence="2">Uncharacterized protein</fullName>
    </submittedName>
</protein>